<comment type="caution">
    <text evidence="3">The sequence shown here is derived from an EMBL/GenBank/DDBJ whole genome shotgun (WGS) entry which is preliminary data.</text>
</comment>
<evidence type="ECO:0000259" key="2">
    <source>
        <dbReference type="Pfam" id="PF01145"/>
    </source>
</evidence>
<dbReference type="Gene3D" id="3.30.479.30">
    <property type="entry name" value="Band 7 domain"/>
    <property type="match status" value="1"/>
</dbReference>
<dbReference type="InterPro" id="IPR036013">
    <property type="entry name" value="Band_7/SPFH_dom_sf"/>
</dbReference>
<protein>
    <recommendedName>
        <fullName evidence="2">Band 7 domain-containing protein</fullName>
    </recommendedName>
</protein>
<dbReference type="Pfam" id="PF01145">
    <property type="entry name" value="Band_7"/>
    <property type="match status" value="1"/>
</dbReference>
<reference evidence="3 4" key="1">
    <citation type="journal article" date="2016" name="Nat. Commun.">
        <title>Thousands of microbial genomes shed light on interconnected biogeochemical processes in an aquifer system.</title>
        <authorList>
            <person name="Anantharaman K."/>
            <person name="Brown C.T."/>
            <person name="Hug L.A."/>
            <person name="Sharon I."/>
            <person name="Castelle C.J."/>
            <person name="Probst A.J."/>
            <person name="Thomas B.C."/>
            <person name="Singh A."/>
            <person name="Wilkins M.J."/>
            <person name="Karaoz U."/>
            <person name="Brodie E.L."/>
            <person name="Williams K.H."/>
            <person name="Hubbard S.S."/>
            <person name="Banfield J.F."/>
        </authorList>
    </citation>
    <scope>NUCLEOTIDE SEQUENCE [LARGE SCALE GENOMIC DNA]</scope>
</reference>
<dbReference type="InterPro" id="IPR001107">
    <property type="entry name" value="Band_7"/>
</dbReference>
<dbReference type="EMBL" id="MHTK01000004">
    <property type="protein sequence ID" value="OHA59890.1"/>
    <property type="molecule type" value="Genomic_DNA"/>
</dbReference>
<keyword evidence="1" id="KW-0812">Transmembrane</keyword>
<accession>A0A1G2QH25</accession>
<evidence type="ECO:0000313" key="3">
    <source>
        <dbReference type="EMBL" id="OHA59890.1"/>
    </source>
</evidence>
<dbReference type="PANTHER" id="PTHR42911:SF2">
    <property type="entry name" value="PROHIBITIN FAMILY PROTEIN"/>
    <property type="match status" value="1"/>
</dbReference>
<evidence type="ECO:0000256" key="1">
    <source>
        <dbReference type="SAM" id="Phobius"/>
    </source>
</evidence>
<feature type="transmembrane region" description="Helical" evidence="1">
    <location>
        <begin position="6"/>
        <end position="25"/>
    </location>
</feature>
<organism evidence="3 4">
    <name type="scientific">Candidatus Vogelbacteria bacterium RIFOXYD1_FULL_46_19</name>
    <dbReference type="NCBI Taxonomy" id="1802439"/>
    <lineage>
        <taxon>Bacteria</taxon>
        <taxon>Candidatus Vogeliibacteriota</taxon>
    </lineage>
</organism>
<gene>
    <name evidence="3" type="ORF">A2589_02515</name>
</gene>
<feature type="transmembrane region" description="Helical" evidence="1">
    <location>
        <begin position="68"/>
        <end position="87"/>
    </location>
</feature>
<dbReference type="AlphaFoldDB" id="A0A1G2QH25"/>
<sequence length="452" mass="50035">MFWLGIIIVVSTFALILIPGGVYIFQRTKDGTDNQDIWLSRPVVASAIYLVITTLSIVGLYADYQLKWPYWSWTVFILLLIPLHLILSIRKVDIDELGVILFFGRVVQDLEKTGPVWIPWPLYQIEQVTAHMQELELPAASSKIWRGEIDGMPKDQGLQPAFRVVHLAQDNEEYLKSLRNLGYKIPSDEEMVKNEAQDKSELDALFRRRITSEVEIFIRWRVSPGNAARFLRNYGGIEAVNSQLEDTVKGTVLGNLAKMSAGTALTLIDTLNAQLRDELDISLISLVRSNHGSSEISELSPEEFRGLPEKEKRKLIGSLGIVFEEARIKALNLNHALNKSMAGAAQAQYDKLDIEARAEAEKTRLSREGEGKAEAAKQLLLAEAEGQAALAEVAASEGGQAALAFKALQTGLEQSKHTIIPAGDGFASLMGLAVSAKEVLKNQDQGEKENSE</sequence>
<proteinExistence type="predicted"/>
<keyword evidence="1" id="KW-0472">Membrane</keyword>
<evidence type="ECO:0000313" key="4">
    <source>
        <dbReference type="Proteomes" id="UP000177838"/>
    </source>
</evidence>
<keyword evidence="1" id="KW-1133">Transmembrane helix</keyword>
<dbReference type="PANTHER" id="PTHR42911">
    <property type="entry name" value="MODULATOR OF FTSH PROTEASE HFLC"/>
    <property type="match status" value="1"/>
</dbReference>
<feature type="domain" description="Band 7" evidence="2">
    <location>
        <begin position="91"/>
        <end position="362"/>
    </location>
</feature>
<dbReference type="Proteomes" id="UP000177838">
    <property type="component" value="Unassembled WGS sequence"/>
</dbReference>
<feature type="transmembrane region" description="Helical" evidence="1">
    <location>
        <begin position="37"/>
        <end position="62"/>
    </location>
</feature>
<name>A0A1G2QH25_9BACT</name>
<dbReference type="STRING" id="1802439.A2589_02515"/>